<feature type="domain" description="Response regulatory" evidence="18">
    <location>
        <begin position="661"/>
        <end position="781"/>
    </location>
</feature>
<evidence type="ECO:0000256" key="15">
    <source>
        <dbReference type="PROSITE-ProRule" id="PRU00169"/>
    </source>
</evidence>
<comment type="subcellular location">
    <subcellularLocation>
        <location evidence="2">Cell membrane</location>
    </subcellularLocation>
</comment>
<dbReference type="CDD" id="cd00082">
    <property type="entry name" value="HisKA"/>
    <property type="match status" value="1"/>
</dbReference>
<evidence type="ECO:0000313" key="23">
    <source>
        <dbReference type="Proteomes" id="UP000246018"/>
    </source>
</evidence>
<dbReference type="PRINTS" id="PR00344">
    <property type="entry name" value="BCTRLSENSOR"/>
</dbReference>
<feature type="modified residue" description="Phosphohistidine" evidence="14">
    <location>
        <position position="1007"/>
    </location>
</feature>
<dbReference type="GO" id="GO:0000155">
    <property type="term" value="F:phosphorelay sensor kinase activity"/>
    <property type="evidence" value="ECO:0007669"/>
    <property type="project" value="InterPro"/>
</dbReference>
<protein>
    <recommendedName>
        <fullName evidence="13">Circadian input-output histidine kinase CikA</fullName>
        <ecNumber evidence="4">2.7.13.3</ecNumber>
    </recommendedName>
    <alternativeName>
        <fullName evidence="12">Sensory/regulatory protein RpfC</fullName>
    </alternativeName>
</protein>
<dbReference type="Gene3D" id="3.30.565.10">
    <property type="entry name" value="Histidine kinase-like ATPase, C-terminal domain"/>
    <property type="match status" value="1"/>
</dbReference>
<feature type="domain" description="PAC" evidence="20">
    <location>
        <begin position="85"/>
        <end position="136"/>
    </location>
</feature>
<dbReference type="EC" id="2.7.13.3" evidence="4"/>
<evidence type="ECO:0000256" key="4">
    <source>
        <dbReference type="ARBA" id="ARBA00012438"/>
    </source>
</evidence>
<proteinExistence type="inferred from homology"/>
<evidence type="ECO:0000256" key="13">
    <source>
        <dbReference type="ARBA" id="ARBA00074306"/>
    </source>
</evidence>
<keyword evidence="5 15" id="KW-0597">Phosphoprotein</keyword>
<dbReference type="CDD" id="cd17546">
    <property type="entry name" value="REC_hyHK_CKI1_RcsC-like"/>
    <property type="match status" value="1"/>
</dbReference>
<evidence type="ECO:0000256" key="6">
    <source>
        <dbReference type="ARBA" id="ARBA00022679"/>
    </source>
</evidence>
<dbReference type="InterPro" id="IPR035965">
    <property type="entry name" value="PAS-like_dom_sf"/>
</dbReference>
<keyword evidence="10" id="KW-0902">Two-component regulatory system</keyword>
<keyword evidence="8 22" id="KW-0418">Kinase</keyword>
<dbReference type="InterPro" id="IPR036097">
    <property type="entry name" value="HisK_dim/P_sf"/>
</dbReference>
<dbReference type="Pfam" id="PF08448">
    <property type="entry name" value="PAS_4"/>
    <property type="match status" value="1"/>
</dbReference>
<evidence type="ECO:0000256" key="9">
    <source>
        <dbReference type="ARBA" id="ARBA00022840"/>
    </source>
</evidence>
<dbReference type="FunFam" id="1.10.287.130:FF:000002">
    <property type="entry name" value="Two-component osmosensing histidine kinase"/>
    <property type="match status" value="1"/>
</dbReference>
<dbReference type="InterPro" id="IPR005467">
    <property type="entry name" value="His_kinase_dom"/>
</dbReference>
<keyword evidence="6" id="KW-0808">Transferase</keyword>
<evidence type="ECO:0000259" key="20">
    <source>
        <dbReference type="PROSITE" id="PS50113"/>
    </source>
</evidence>
<dbReference type="Proteomes" id="UP000246018">
    <property type="component" value="Unassembled WGS sequence"/>
</dbReference>
<dbReference type="CDD" id="cd00088">
    <property type="entry name" value="HPT"/>
    <property type="match status" value="1"/>
</dbReference>
<evidence type="ECO:0000256" key="1">
    <source>
        <dbReference type="ARBA" id="ARBA00000085"/>
    </source>
</evidence>
<dbReference type="InterPro" id="IPR013655">
    <property type="entry name" value="PAS_fold_3"/>
</dbReference>
<dbReference type="OrthoDB" id="9810730at2"/>
<evidence type="ECO:0000256" key="2">
    <source>
        <dbReference type="ARBA" id="ARBA00004236"/>
    </source>
</evidence>
<dbReference type="GO" id="GO:0005886">
    <property type="term" value="C:plasma membrane"/>
    <property type="evidence" value="ECO:0007669"/>
    <property type="project" value="UniProtKB-SubCell"/>
</dbReference>
<evidence type="ECO:0000256" key="14">
    <source>
        <dbReference type="PROSITE-ProRule" id="PRU00110"/>
    </source>
</evidence>
<evidence type="ECO:0000256" key="7">
    <source>
        <dbReference type="ARBA" id="ARBA00022741"/>
    </source>
</evidence>
<feature type="domain" description="PAS" evidence="19">
    <location>
        <begin position="149"/>
        <end position="201"/>
    </location>
</feature>
<dbReference type="InterPro" id="IPR000014">
    <property type="entry name" value="PAS"/>
</dbReference>
<gene>
    <name evidence="22" type="ORF">DDE18_14950</name>
</gene>
<dbReference type="SUPFAM" id="SSF47384">
    <property type="entry name" value="Homodimeric domain of signal transducing histidine kinase"/>
    <property type="match status" value="1"/>
</dbReference>
<dbReference type="InterPro" id="IPR036890">
    <property type="entry name" value="HATPase_C_sf"/>
</dbReference>
<evidence type="ECO:0000259" key="21">
    <source>
        <dbReference type="PROSITE" id="PS50894"/>
    </source>
</evidence>
<keyword evidence="7" id="KW-0547">Nucleotide-binding</keyword>
<dbReference type="PANTHER" id="PTHR45339">
    <property type="entry name" value="HYBRID SIGNAL TRANSDUCTION HISTIDINE KINASE J"/>
    <property type="match status" value="1"/>
</dbReference>
<dbReference type="FunFam" id="3.30.565.10:FF:000010">
    <property type="entry name" value="Sensor histidine kinase RcsC"/>
    <property type="match status" value="1"/>
</dbReference>
<feature type="domain" description="HPt" evidence="21">
    <location>
        <begin position="968"/>
        <end position="1061"/>
    </location>
</feature>
<dbReference type="Pfam" id="PF00072">
    <property type="entry name" value="Response_reg"/>
    <property type="match status" value="2"/>
</dbReference>
<dbReference type="InterPro" id="IPR004358">
    <property type="entry name" value="Sig_transdc_His_kin-like_C"/>
</dbReference>
<dbReference type="Gene3D" id="2.10.70.100">
    <property type="match status" value="1"/>
</dbReference>
<dbReference type="Gene3D" id="3.30.450.40">
    <property type="match status" value="1"/>
</dbReference>
<name>A0A2T8F8G6_9ACTN</name>
<dbReference type="CDD" id="cd16922">
    <property type="entry name" value="HATPase_EvgS-ArcB-TorS-like"/>
    <property type="match status" value="1"/>
</dbReference>
<evidence type="ECO:0000259" key="19">
    <source>
        <dbReference type="PROSITE" id="PS50112"/>
    </source>
</evidence>
<feature type="modified residue" description="4-aspartylphosphate" evidence="15">
    <location>
        <position position="715"/>
    </location>
</feature>
<sequence>MANDRPGGSEDEDFKLRLFDAVPDGLWLIDDEGVTRWANERMAQMLGRRLEEMVGLRVVETLDQQGRHDFERALARMRATGEGGTNIDSYLVRPDGTTVWGLVSFAPVHHEGRRIGWLHRVTPYTERKKLLEQLENAQRIAHVGSWEWDVGSNVIRWSDELYRIFGVSQGAPASYESYLELIHPDDRELASSAVARAVETGEAYSFDHRVVRADDTLRWVRGRGVAEYGADGAVVRLSGTAQDITEMRRADEQAREATRRLYVQQQMLAAANSAATLREALEMAADGLPELTNWTAVCAHLFSGPAGSRDVVVFDVDQGVAPDHLLAEAARASGEIEVGTPSTIDEAQSLVAMPVVLDGEVICVVELLTDKQPPDENSQQIMEQMAAHLALVAGRERSAIELREARDAALEASRLKSEFLATMSHEIRTPLNGVIGLTELLLSTGLDEQQRRLVENLQGAGLTLLDLINDILDLSKIESGKLELETAEFDVRAVFDRAASVLSRHAHEKGLELVVACDPDVPLRLRGDPVRLGQVVINLGSNAVKFTDKGEVVIDARIERETPTDVALRVDVIDTGVGIEPDESERLFDAFIQGDASTTRRHGGTGLGLAICKRLVAALGGEIWVTSEPGAGSTFSFTATLERADPATARTSPVPKLRGRRVLVIDDNDTSRLRLERQLSAWHMTTMSAGSADAAIKILADAVGSGEPFDIALVDHQMPGRDGLALARHMRDDPALRETSILLLSPDPALALPEAGDLRPEHTLAKPVRHADLHNRLHALLGSPFDLVEPGRDEAPGLGVRVLLVEDIPVNQLVAIGLLEQMGCAVDVVGDGIEAVERLTRPHDYGAVLMDCRMPRMDGFDATRIVRQHEPAGQRVPIIAMTASALEGERERCLAAGMDDFLTKPVNADELARAIGEWTRTRPSTGQAATDPPAQPDWSAAPARADAPDPGVLDPDRIEMLDELVKDGISFFERTAASFMANAADHLAAIRAALDQGDATSLVASAHRLKGSALNLGLPRVADSAAELEALGDAGQIQGSGQILARLTHEVEAAVAALRDRTNGSR</sequence>
<dbReference type="CDD" id="cd00156">
    <property type="entry name" value="REC"/>
    <property type="match status" value="1"/>
</dbReference>
<dbReference type="InterPro" id="IPR008207">
    <property type="entry name" value="Sig_transdc_His_kin_Hpt_dom"/>
</dbReference>
<comment type="similarity">
    <text evidence="3">In the N-terminal section; belongs to the phytochrome family.</text>
</comment>
<dbReference type="FunFam" id="3.30.450.20:FF:000088">
    <property type="entry name" value="Sensory transduction histidine kinase"/>
    <property type="match status" value="1"/>
</dbReference>
<comment type="caution">
    <text evidence="22">The sequence shown here is derived from an EMBL/GenBank/DDBJ whole genome shotgun (WGS) entry which is preliminary data.</text>
</comment>
<dbReference type="InterPro" id="IPR011006">
    <property type="entry name" value="CheY-like_superfamily"/>
</dbReference>
<dbReference type="InterPro" id="IPR036641">
    <property type="entry name" value="HPT_dom_sf"/>
</dbReference>
<dbReference type="InterPro" id="IPR001610">
    <property type="entry name" value="PAC"/>
</dbReference>
<organism evidence="22 23">
    <name type="scientific">Nocardioides gansuensis</name>
    <dbReference type="NCBI Taxonomy" id="2138300"/>
    <lineage>
        <taxon>Bacteria</taxon>
        <taxon>Bacillati</taxon>
        <taxon>Actinomycetota</taxon>
        <taxon>Actinomycetes</taxon>
        <taxon>Propionibacteriales</taxon>
        <taxon>Nocardioidaceae</taxon>
        <taxon>Nocardioides</taxon>
    </lineage>
</organism>
<dbReference type="PROSITE" id="PS50110">
    <property type="entry name" value="RESPONSE_REGULATORY"/>
    <property type="match status" value="2"/>
</dbReference>
<feature type="domain" description="PAS" evidence="19">
    <location>
        <begin position="11"/>
        <end position="81"/>
    </location>
</feature>
<dbReference type="EMBL" id="QDGZ01000006">
    <property type="protein sequence ID" value="PVG81989.1"/>
    <property type="molecule type" value="Genomic_DNA"/>
</dbReference>
<dbReference type="InterPro" id="IPR003594">
    <property type="entry name" value="HATPase_dom"/>
</dbReference>
<evidence type="ECO:0000256" key="12">
    <source>
        <dbReference type="ARBA" id="ARBA00068150"/>
    </source>
</evidence>
<keyword evidence="9" id="KW-0067">ATP-binding</keyword>
<dbReference type="SMART" id="SM00073">
    <property type="entry name" value="HPT"/>
    <property type="match status" value="1"/>
</dbReference>
<dbReference type="SMART" id="SM00388">
    <property type="entry name" value="HisKA"/>
    <property type="match status" value="1"/>
</dbReference>
<reference evidence="22 23" key="1">
    <citation type="submission" date="2018-04" db="EMBL/GenBank/DDBJ databases">
        <title>Genome of Nocardioides gansuensis WSJ-1.</title>
        <authorList>
            <person name="Wu S."/>
            <person name="Wang G."/>
        </authorList>
    </citation>
    <scope>NUCLEOTIDE SEQUENCE [LARGE SCALE GENOMIC DNA]</scope>
    <source>
        <strain evidence="22 23">WSJ-1</strain>
    </source>
</reference>
<evidence type="ECO:0000256" key="11">
    <source>
        <dbReference type="ARBA" id="ARBA00064003"/>
    </source>
</evidence>
<dbReference type="Pfam" id="PF08447">
    <property type="entry name" value="PAS_3"/>
    <property type="match status" value="1"/>
</dbReference>
<accession>A0A2T8F8G6</accession>
<dbReference type="SUPFAM" id="SSF55785">
    <property type="entry name" value="PYP-like sensor domain (PAS domain)"/>
    <property type="match status" value="2"/>
</dbReference>
<dbReference type="InterPro" id="IPR000700">
    <property type="entry name" value="PAS-assoc_C"/>
</dbReference>
<dbReference type="SMART" id="SM00091">
    <property type="entry name" value="PAS"/>
    <property type="match status" value="2"/>
</dbReference>
<dbReference type="PROSITE" id="PS50112">
    <property type="entry name" value="PAS"/>
    <property type="match status" value="2"/>
</dbReference>
<evidence type="ECO:0000256" key="10">
    <source>
        <dbReference type="ARBA" id="ARBA00023012"/>
    </source>
</evidence>
<dbReference type="Pfam" id="PF00512">
    <property type="entry name" value="HisKA"/>
    <property type="match status" value="1"/>
</dbReference>
<dbReference type="SUPFAM" id="SSF52172">
    <property type="entry name" value="CheY-like"/>
    <property type="match status" value="2"/>
</dbReference>
<dbReference type="Pfam" id="PF02518">
    <property type="entry name" value="HATPase_c"/>
    <property type="match status" value="1"/>
</dbReference>
<feature type="domain" description="PAC" evidence="20">
    <location>
        <begin position="204"/>
        <end position="256"/>
    </location>
</feature>
<dbReference type="CDD" id="cd00130">
    <property type="entry name" value="PAS"/>
    <property type="match status" value="2"/>
</dbReference>
<dbReference type="SUPFAM" id="SSF55874">
    <property type="entry name" value="ATPase domain of HSP90 chaperone/DNA topoisomerase II/histidine kinase"/>
    <property type="match status" value="1"/>
</dbReference>
<dbReference type="PANTHER" id="PTHR45339:SF5">
    <property type="entry name" value="HISTIDINE KINASE"/>
    <property type="match status" value="1"/>
</dbReference>
<dbReference type="SUPFAM" id="SSF55781">
    <property type="entry name" value="GAF domain-like"/>
    <property type="match status" value="1"/>
</dbReference>
<dbReference type="Pfam" id="PF01627">
    <property type="entry name" value="Hpt"/>
    <property type="match status" value="1"/>
</dbReference>
<dbReference type="SUPFAM" id="SSF47226">
    <property type="entry name" value="Histidine-containing phosphotransfer domain, HPT domain"/>
    <property type="match status" value="1"/>
</dbReference>
<feature type="modified residue" description="4-aspartylphosphate" evidence="15">
    <location>
        <position position="851"/>
    </location>
</feature>
<dbReference type="PROSITE" id="PS50894">
    <property type="entry name" value="HPT"/>
    <property type="match status" value="1"/>
</dbReference>
<feature type="region of interest" description="Disordered" evidence="16">
    <location>
        <begin position="919"/>
        <end position="951"/>
    </location>
</feature>
<comment type="catalytic activity">
    <reaction evidence="1">
        <text>ATP + protein L-histidine = ADP + protein N-phospho-L-histidine.</text>
        <dbReference type="EC" id="2.7.13.3"/>
    </reaction>
</comment>
<comment type="subunit">
    <text evidence="11">At low DSF concentrations, interacts with RpfF.</text>
</comment>
<feature type="domain" description="Histidine kinase" evidence="17">
    <location>
        <begin position="422"/>
        <end position="643"/>
    </location>
</feature>
<dbReference type="PROSITE" id="PS50109">
    <property type="entry name" value="HIS_KIN"/>
    <property type="match status" value="1"/>
</dbReference>
<evidence type="ECO:0000256" key="8">
    <source>
        <dbReference type="ARBA" id="ARBA00022777"/>
    </source>
</evidence>
<evidence type="ECO:0000259" key="18">
    <source>
        <dbReference type="PROSITE" id="PS50110"/>
    </source>
</evidence>
<dbReference type="Gene3D" id="1.10.287.130">
    <property type="match status" value="1"/>
</dbReference>
<feature type="compositionally biased region" description="Low complexity" evidence="16">
    <location>
        <begin position="936"/>
        <end position="950"/>
    </location>
</feature>
<dbReference type="PROSITE" id="PS50113">
    <property type="entry name" value="PAC"/>
    <property type="match status" value="2"/>
</dbReference>
<dbReference type="SMART" id="SM00448">
    <property type="entry name" value="REC"/>
    <property type="match status" value="2"/>
</dbReference>
<evidence type="ECO:0000256" key="16">
    <source>
        <dbReference type="SAM" id="MobiDB-lite"/>
    </source>
</evidence>
<dbReference type="AlphaFoldDB" id="A0A2T8F8G6"/>
<dbReference type="SMART" id="SM00387">
    <property type="entry name" value="HATPase_c"/>
    <property type="match status" value="1"/>
</dbReference>
<dbReference type="GO" id="GO:0005524">
    <property type="term" value="F:ATP binding"/>
    <property type="evidence" value="ECO:0007669"/>
    <property type="project" value="UniProtKB-KW"/>
</dbReference>
<evidence type="ECO:0000259" key="17">
    <source>
        <dbReference type="PROSITE" id="PS50109"/>
    </source>
</evidence>
<dbReference type="RefSeq" id="WP_116573057.1">
    <property type="nucleotide sequence ID" value="NZ_QDGZ01000006.1"/>
</dbReference>
<dbReference type="NCBIfam" id="TIGR00229">
    <property type="entry name" value="sensory_box"/>
    <property type="match status" value="2"/>
</dbReference>
<dbReference type="InterPro" id="IPR013656">
    <property type="entry name" value="PAS_4"/>
</dbReference>
<keyword evidence="23" id="KW-1185">Reference proteome</keyword>
<feature type="domain" description="Response regulatory" evidence="18">
    <location>
        <begin position="801"/>
        <end position="919"/>
    </location>
</feature>
<evidence type="ECO:0000313" key="22">
    <source>
        <dbReference type="EMBL" id="PVG81989.1"/>
    </source>
</evidence>
<dbReference type="InterPro" id="IPR003661">
    <property type="entry name" value="HisK_dim/P_dom"/>
</dbReference>
<dbReference type="InterPro" id="IPR029016">
    <property type="entry name" value="GAF-like_dom_sf"/>
</dbReference>
<evidence type="ECO:0000256" key="5">
    <source>
        <dbReference type="ARBA" id="ARBA00022553"/>
    </source>
</evidence>
<evidence type="ECO:0000256" key="3">
    <source>
        <dbReference type="ARBA" id="ARBA00006402"/>
    </source>
</evidence>
<dbReference type="InterPro" id="IPR001789">
    <property type="entry name" value="Sig_transdc_resp-reg_receiver"/>
</dbReference>
<dbReference type="Gene3D" id="3.40.50.2300">
    <property type="match status" value="2"/>
</dbReference>
<dbReference type="SMART" id="SM00086">
    <property type="entry name" value="PAC"/>
    <property type="match status" value="2"/>
</dbReference>
<dbReference type="Gene3D" id="1.20.120.160">
    <property type="entry name" value="HPT domain"/>
    <property type="match status" value="1"/>
</dbReference>
<dbReference type="Gene3D" id="3.30.450.20">
    <property type="entry name" value="PAS domain"/>
    <property type="match status" value="2"/>
</dbReference>